<dbReference type="RefSeq" id="WP_229796782.1">
    <property type="nucleotide sequence ID" value="NZ_BMWZ01000004.1"/>
</dbReference>
<dbReference type="Pfam" id="PF14248">
    <property type="entry name" value="DUF4345"/>
    <property type="match status" value="1"/>
</dbReference>
<feature type="transmembrane region" description="Helical" evidence="1">
    <location>
        <begin position="78"/>
        <end position="99"/>
    </location>
</feature>
<gene>
    <name evidence="2" type="ORF">GCM10007028_21020</name>
</gene>
<reference evidence="2" key="1">
    <citation type="journal article" date="2014" name="Int. J. Syst. Evol. Microbiol.">
        <title>Complete genome sequence of Corynebacterium casei LMG S-19264T (=DSM 44701T), isolated from a smear-ripened cheese.</title>
        <authorList>
            <consortium name="US DOE Joint Genome Institute (JGI-PGF)"/>
            <person name="Walter F."/>
            <person name="Albersmeier A."/>
            <person name="Kalinowski J."/>
            <person name="Ruckert C."/>
        </authorList>
    </citation>
    <scope>NUCLEOTIDE SEQUENCE</scope>
    <source>
        <strain evidence="2">KCTC 12710</strain>
    </source>
</reference>
<comment type="caution">
    <text evidence="2">The sequence shown here is derived from an EMBL/GenBank/DDBJ whole genome shotgun (WGS) entry which is preliminary data.</text>
</comment>
<sequence length="131" mass="14704">MMTNDKLQKLTLLIAGIGLIPIALGYGLMPEQTLTPLYGFDASNVNLKHIMRAIMGLYFAQSILWFLGFAYPKFRTPAIYGMVVFMLGLAGGRVLSLTIDGRVHWLLIAYLFLELFFGFLGLRLIITDKAR</sequence>
<dbReference type="InterPro" id="IPR025597">
    <property type="entry name" value="DUF4345"/>
</dbReference>
<keyword evidence="1" id="KW-0472">Membrane</keyword>
<evidence type="ECO:0000256" key="1">
    <source>
        <dbReference type="SAM" id="Phobius"/>
    </source>
</evidence>
<reference evidence="2" key="2">
    <citation type="submission" date="2020-09" db="EMBL/GenBank/DDBJ databases">
        <authorList>
            <person name="Sun Q."/>
            <person name="Kim S."/>
        </authorList>
    </citation>
    <scope>NUCLEOTIDE SEQUENCE</scope>
    <source>
        <strain evidence="2">KCTC 12710</strain>
    </source>
</reference>
<evidence type="ECO:0000313" key="3">
    <source>
        <dbReference type="Proteomes" id="UP000636004"/>
    </source>
</evidence>
<evidence type="ECO:0000313" key="2">
    <source>
        <dbReference type="EMBL" id="GGZ82931.1"/>
    </source>
</evidence>
<keyword evidence="3" id="KW-1185">Reference proteome</keyword>
<name>A0A918R1V2_9FLAO</name>
<protein>
    <recommendedName>
        <fullName evidence="4">DUF4345 domain-containing protein</fullName>
    </recommendedName>
</protein>
<organism evidence="2 3">
    <name type="scientific">Algibacter mikhailovii</name>
    <dbReference type="NCBI Taxonomy" id="425498"/>
    <lineage>
        <taxon>Bacteria</taxon>
        <taxon>Pseudomonadati</taxon>
        <taxon>Bacteroidota</taxon>
        <taxon>Flavobacteriia</taxon>
        <taxon>Flavobacteriales</taxon>
        <taxon>Flavobacteriaceae</taxon>
        <taxon>Algibacter</taxon>
    </lineage>
</organism>
<keyword evidence="1" id="KW-1133">Transmembrane helix</keyword>
<feature type="transmembrane region" description="Helical" evidence="1">
    <location>
        <begin position="105"/>
        <end position="126"/>
    </location>
</feature>
<keyword evidence="1" id="KW-0812">Transmembrane</keyword>
<accession>A0A918R1V2</accession>
<dbReference type="Proteomes" id="UP000636004">
    <property type="component" value="Unassembled WGS sequence"/>
</dbReference>
<dbReference type="EMBL" id="BMWZ01000004">
    <property type="protein sequence ID" value="GGZ82931.1"/>
    <property type="molecule type" value="Genomic_DNA"/>
</dbReference>
<dbReference type="AlphaFoldDB" id="A0A918R1V2"/>
<proteinExistence type="predicted"/>
<feature type="transmembrane region" description="Helical" evidence="1">
    <location>
        <begin position="49"/>
        <end position="71"/>
    </location>
</feature>
<evidence type="ECO:0008006" key="4">
    <source>
        <dbReference type="Google" id="ProtNLM"/>
    </source>
</evidence>